<accession>A0A078R793</accession>
<feature type="chain" id="PRO_5001744570" evidence="5">
    <location>
        <begin position="18"/>
        <end position="338"/>
    </location>
</feature>
<keyword evidence="4" id="KW-1134">Transmembrane beta strand</keyword>
<feature type="signal peptide" evidence="5">
    <location>
        <begin position="1"/>
        <end position="17"/>
    </location>
</feature>
<sequence>MKITLILLLTTAFSAFSMDVHSQNAKVSLDTNIMKVAQLISAIESQTNYLFVYSKKNVDLSRKVKINAKNKAVSEILDEVFSGTGITYVMEGKNIVLTKESNIAREEVKQQNTITVKGAITDMQGEAIIGANIIQQGTTNGTITDIDGNFTLEVPADAQLVISYIGYKKVIIPVNGKTNFTIKMEDDALKLETVVVTAMGIKKKEASLTYSTQQLNGDELNKVKDANMINSLAGKSAGVQTTKSSSGLGGSAKVSIRGARSAFASGNNQPLYVIDGVPMLNITTESTATVMGGENDGVNHDSGDGVSNLNPDDIESMSILKGASAAALYGSQLPTVLF</sequence>
<proteinExistence type="inferred from homology"/>
<comment type="caution">
    <text evidence="7">The sequence shown here is derived from an EMBL/GenBank/DDBJ whole genome shotgun (WGS) entry which is preliminary data.</text>
</comment>
<dbReference type="PROSITE" id="PS52016">
    <property type="entry name" value="TONB_DEPENDENT_REC_3"/>
    <property type="match status" value="1"/>
</dbReference>
<evidence type="ECO:0000256" key="1">
    <source>
        <dbReference type="ARBA" id="ARBA00022448"/>
    </source>
</evidence>
<gene>
    <name evidence="7" type="ORF">M097_2979</name>
</gene>
<dbReference type="Pfam" id="PF13715">
    <property type="entry name" value="CarbopepD_reg_2"/>
    <property type="match status" value="1"/>
</dbReference>
<evidence type="ECO:0000259" key="6">
    <source>
        <dbReference type="SMART" id="SM00965"/>
    </source>
</evidence>
<protein>
    <submittedName>
        <fullName evidence="7">TonB-dependent Receptor Plug domain protein</fullName>
    </submittedName>
</protein>
<keyword evidence="1 4" id="KW-0813">Transport</keyword>
<dbReference type="EMBL" id="JNHI01000019">
    <property type="protein sequence ID" value="KDS29832.1"/>
    <property type="molecule type" value="Genomic_DNA"/>
</dbReference>
<dbReference type="InterPro" id="IPR008969">
    <property type="entry name" value="CarboxyPept-like_regulatory"/>
</dbReference>
<dbReference type="InterPro" id="IPR012910">
    <property type="entry name" value="Plug_dom"/>
</dbReference>
<dbReference type="Proteomes" id="UP000028134">
    <property type="component" value="Unassembled WGS sequence"/>
</dbReference>
<dbReference type="AlphaFoldDB" id="A0A078R793"/>
<dbReference type="InterPro" id="IPR039426">
    <property type="entry name" value="TonB-dep_rcpt-like"/>
</dbReference>
<evidence type="ECO:0000256" key="2">
    <source>
        <dbReference type="ARBA" id="ARBA00023136"/>
    </source>
</evidence>
<dbReference type="InterPro" id="IPR011662">
    <property type="entry name" value="Secretin/TonB_short_N"/>
</dbReference>
<comment type="subcellular location">
    <subcellularLocation>
        <location evidence="4">Cell outer membrane</location>
        <topology evidence="4">Multi-pass membrane protein</topology>
    </subcellularLocation>
</comment>
<dbReference type="Gene3D" id="2.60.40.1120">
    <property type="entry name" value="Carboxypeptidase-like, regulatory domain"/>
    <property type="match status" value="1"/>
</dbReference>
<organism evidence="7 8">
    <name type="scientific">Phocaeicola vulgatus str. 3775 SL</name>
    <name type="common">B</name>
    <name type="synonym">iv</name>
    <dbReference type="NCBI Taxonomy" id="1339350"/>
    <lineage>
        <taxon>Bacteria</taxon>
        <taxon>Pseudomonadati</taxon>
        <taxon>Bacteroidota</taxon>
        <taxon>Bacteroidia</taxon>
        <taxon>Bacteroidales</taxon>
        <taxon>Bacteroidaceae</taxon>
        <taxon>Phocaeicola</taxon>
    </lineage>
</organism>
<keyword evidence="4" id="KW-0812">Transmembrane</keyword>
<evidence type="ECO:0000256" key="4">
    <source>
        <dbReference type="PROSITE-ProRule" id="PRU01360"/>
    </source>
</evidence>
<keyword evidence="3 4" id="KW-0998">Cell outer membrane</keyword>
<dbReference type="Gene3D" id="2.170.130.10">
    <property type="entry name" value="TonB-dependent receptor, plug domain"/>
    <property type="match status" value="1"/>
</dbReference>
<comment type="similarity">
    <text evidence="4">Belongs to the TonB-dependent receptor family.</text>
</comment>
<keyword evidence="2 4" id="KW-0472">Membrane</keyword>
<evidence type="ECO:0000313" key="7">
    <source>
        <dbReference type="EMBL" id="KDS29832.1"/>
    </source>
</evidence>
<keyword evidence="7" id="KW-0675">Receptor</keyword>
<dbReference type="SUPFAM" id="SSF56935">
    <property type="entry name" value="Porins"/>
    <property type="match status" value="1"/>
</dbReference>
<dbReference type="Pfam" id="PF07660">
    <property type="entry name" value="STN"/>
    <property type="match status" value="1"/>
</dbReference>
<dbReference type="SUPFAM" id="SSF49464">
    <property type="entry name" value="Carboxypeptidase regulatory domain-like"/>
    <property type="match status" value="1"/>
</dbReference>
<evidence type="ECO:0000313" key="8">
    <source>
        <dbReference type="Proteomes" id="UP000028134"/>
    </source>
</evidence>
<evidence type="ECO:0000256" key="3">
    <source>
        <dbReference type="ARBA" id="ARBA00023237"/>
    </source>
</evidence>
<dbReference type="FunFam" id="2.60.40.1120:FF:000003">
    <property type="entry name" value="Outer membrane protein Omp121"/>
    <property type="match status" value="1"/>
</dbReference>
<dbReference type="InterPro" id="IPR037066">
    <property type="entry name" value="Plug_dom_sf"/>
</dbReference>
<dbReference type="PATRIC" id="fig|1339350.3.peg.2854"/>
<reference evidence="7 8" key="1">
    <citation type="submission" date="2014-04" db="EMBL/GenBank/DDBJ databases">
        <authorList>
            <person name="Sears C."/>
            <person name="Carroll K."/>
            <person name="Sack B.R."/>
            <person name="Qadri F."/>
            <person name="Myers L.L."/>
            <person name="Chung G.-T."/>
            <person name="Escheverria P."/>
            <person name="Fraser C.M."/>
            <person name="Sadzewicz L."/>
            <person name="Shefchek K.A."/>
            <person name="Tallon L."/>
            <person name="Das S.P."/>
            <person name="Daugherty S."/>
            <person name="Mongodin E.F."/>
        </authorList>
    </citation>
    <scope>NUCLEOTIDE SEQUENCE [LARGE SCALE GENOMIC DNA]</scope>
    <source>
        <strain evidence="8">3775 SL(B) 10 (iv)</strain>
    </source>
</reference>
<dbReference type="GO" id="GO:0009279">
    <property type="term" value="C:cell outer membrane"/>
    <property type="evidence" value="ECO:0007669"/>
    <property type="project" value="UniProtKB-SubCell"/>
</dbReference>
<dbReference type="SMART" id="SM00965">
    <property type="entry name" value="STN"/>
    <property type="match status" value="1"/>
</dbReference>
<evidence type="ECO:0000256" key="5">
    <source>
        <dbReference type="SAM" id="SignalP"/>
    </source>
</evidence>
<name>A0A078R793_PHOVU</name>
<feature type="domain" description="Secretin/TonB short N-terminal" evidence="6">
    <location>
        <begin position="49"/>
        <end position="100"/>
    </location>
</feature>
<keyword evidence="5" id="KW-0732">Signal</keyword>
<dbReference type="Pfam" id="PF07715">
    <property type="entry name" value="Plug"/>
    <property type="match status" value="1"/>
</dbReference>